<protein>
    <submittedName>
        <fullName evidence="1">Uncharacterized protein</fullName>
    </submittedName>
</protein>
<reference evidence="1 3" key="1">
    <citation type="journal article" date="2022" name="G3 (Bethesda)">
        <title>Evaluating Illumina-, Nanopore-, and PacBio-based genome assembly strategies with the bald notothen, Trematomus borchgrevinki.</title>
        <authorList>
            <person name="Rayamajhi N."/>
            <person name="Cheng C.C."/>
            <person name="Catchen J.M."/>
        </authorList>
    </citation>
    <scope>NUCLEOTIDE SEQUENCE [LARGE SCALE GENOMIC DNA]</scope>
    <source>
        <strain evidence="1">AGRC-2024</strain>
    </source>
</reference>
<proteinExistence type="predicted"/>
<keyword evidence="3" id="KW-1185">Reference proteome</keyword>
<evidence type="ECO:0000313" key="1">
    <source>
        <dbReference type="EMBL" id="KAL3063492.1"/>
    </source>
</evidence>
<name>A0ABD2HAW6_PAGBO</name>
<dbReference type="EMBL" id="JBIYXZ010002071">
    <property type="protein sequence ID" value="KAL3063492.1"/>
    <property type="molecule type" value="Genomic_DNA"/>
</dbReference>
<accession>A0ABD2HAW6</accession>
<sequence length="57" mass="6101">MAQTEIQLFELNPRTLSQWFSLRQKERGVSVLLQGTGVVPAVAVAVQPLPPAKGGGE</sequence>
<dbReference type="EMBL" id="JBIYXZ010002071">
    <property type="protein sequence ID" value="KAL3063495.1"/>
    <property type="molecule type" value="Genomic_DNA"/>
</dbReference>
<evidence type="ECO:0000313" key="2">
    <source>
        <dbReference type="EMBL" id="KAL3063495.1"/>
    </source>
</evidence>
<reference evidence="1 3" key="2">
    <citation type="journal article" date="2024" name="G3 (Bethesda)">
        <title>The genome of the cryopelagic Antarctic bald notothen, Trematomus borchgrevinki.</title>
        <authorList>
            <person name="Rayamajhi N."/>
            <person name="Rivera-Colon A.G."/>
            <person name="Minhas B.F."/>
            <person name="Cheng C.C."/>
            <person name="Catchen J.M."/>
        </authorList>
    </citation>
    <scope>NUCLEOTIDE SEQUENCE [LARGE SCALE GENOMIC DNA]</scope>
    <source>
        <strain evidence="1">AGRC-2024</strain>
    </source>
</reference>
<organism evidence="1 3">
    <name type="scientific">Pagothenia borchgrevinki</name>
    <name type="common">Bald rockcod</name>
    <name type="synonym">Trematomus borchgrevinki</name>
    <dbReference type="NCBI Taxonomy" id="8213"/>
    <lineage>
        <taxon>Eukaryota</taxon>
        <taxon>Metazoa</taxon>
        <taxon>Chordata</taxon>
        <taxon>Craniata</taxon>
        <taxon>Vertebrata</taxon>
        <taxon>Euteleostomi</taxon>
        <taxon>Actinopterygii</taxon>
        <taxon>Neopterygii</taxon>
        <taxon>Teleostei</taxon>
        <taxon>Neoteleostei</taxon>
        <taxon>Acanthomorphata</taxon>
        <taxon>Eupercaria</taxon>
        <taxon>Perciformes</taxon>
        <taxon>Notothenioidei</taxon>
        <taxon>Nototheniidae</taxon>
        <taxon>Pagothenia</taxon>
    </lineage>
</organism>
<dbReference type="AlphaFoldDB" id="A0ABD2HAW6"/>
<dbReference type="Proteomes" id="UP001619887">
    <property type="component" value="Unassembled WGS sequence"/>
</dbReference>
<evidence type="ECO:0000313" key="3">
    <source>
        <dbReference type="Proteomes" id="UP001619887"/>
    </source>
</evidence>
<comment type="caution">
    <text evidence="1">The sequence shown here is derived from an EMBL/GenBank/DDBJ whole genome shotgun (WGS) entry which is preliminary data.</text>
</comment>
<gene>
    <name evidence="1" type="ORF">OYC64_003123</name>
    <name evidence="2" type="ORF">OYC64_003126</name>
</gene>